<accession>A0A1Y1X6T4</accession>
<evidence type="ECO:0000259" key="5">
    <source>
        <dbReference type="PROSITE" id="PS50119"/>
    </source>
</evidence>
<dbReference type="PANTHER" id="PTHR25462:SF296">
    <property type="entry name" value="MEIOTIC P26, ISOFORM F"/>
    <property type="match status" value="1"/>
</dbReference>
<keyword evidence="1" id="KW-0479">Metal-binding</keyword>
<dbReference type="AlphaFoldDB" id="A0A1Y1X6T4"/>
<feature type="domain" description="B box-type" evidence="5">
    <location>
        <begin position="247"/>
        <end position="294"/>
    </location>
</feature>
<evidence type="ECO:0000313" key="7">
    <source>
        <dbReference type="Proteomes" id="UP000193944"/>
    </source>
</evidence>
<reference evidence="6 7" key="2">
    <citation type="submission" date="2016-08" db="EMBL/GenBank/DDBJ databases">
        <title>Pervasive Adenine N6-methylation of Active Genes in Fungi.</title>
        <authorList>
            <consortium name="DOE Joint Genome Institute"/>
            <person name="Mondo S.J."/>
            <person name="Dannebaum R.O."/>
            <person name="Kuo R.C."/>
            <person name="Labutti K."/>
            <person name="Haridas S."/>
            <person name="Kuo A."/>
            <person name="Salamov A."/>
            <person name="Ahrendt S.R."/>
            <person name="Lipzen A."/>
            <person name="Sullivan W."/>
            <person name="Andreopoulos W.B."/>
            <person name="Clum A."/>
            <person name="Lindquist E."/>
            <person name="Daum C."/>
            <person name="Ramamoorthy G.K."/>
            <person name="Gryganskyi A."/>
            <person name="Culley D."/>
            <person name="Magnuson J.K."/>
            <person name="James T.Y."/>
            <person name="O'Malley M.A."/>
            <person name="Stajich J.E."/>
            <person name="Spatafora J.W."/>
            <person name="Visel A."/>
            <person name="Grigoriev I.V."/>
        </authorList>
    </citation>
    <scope>NUCLEOTIDE SEQUENCE [LARGE SCALE GENOMIC DNA]</scope>
    <source>
        <strain evidence="6 7">S4</strain>
    </source>
</reference>
<dbReference type="SUPFAM" id="SSF56399">
    <property type="entry name" value="ADP-ribosylation"/>
    <property type="match status" value="1"/>
</dbReference>
<evidence type="ECO:0000256" key="4">
    <source>
        <dbReference type="SAM" id="Coils"/>
    </source>
</evidence>
<organism evidence="6 7">
    <name type="scientific">Anaeromyces robustus</name>
    <dbReference type="NCBI Taxonomy" id="1754192"/>
    <lineage>
        <taxon>Eukaryota</taxon>
        <taxon>Fungi</taxon>
        <taxon>Fungi incertae sedis</taxon>
        <taxon>Chytridiomycota</taxon>
        <taxon>Chytridiomycota incertae sedis</taxon>
        <taxon>Neocallimastigomycetes</taxon>
        <taxon>Neocallimastigales</taxon>
        <taxon>Neocallimastigaceae</taxon>
        <taxon>Anaeromyces</taxon>
    </lineage>
</organism>
<dbReference type="SMART" id="SM00336">
    <property type="entry name" value="BBOX"/>
    <property type="match status" value="2"/>
</dbReference>
<dbReference type="Proteomes" id="UP000193944">
    <property type="component" value="Unassembled WGS sequence"/>
</dbReference>
<feature type="domain" description="B box-type" evidence="5">
    <location>
        <begin position="196"/>
        <end position="242"/>
    </location>
</feature>
<evidence type="ECO:0000313" key="6">
    <source>
        <dbReference type="EMBL" id="ORX81014.1"/>
    </source>
</evidence>
<dbReference type="CDD" id="cd19756">
    <property type="entry name" value="Bbox2"/>
    <property type="match status" value="1"/>
</dbReference>
<sequence>MATSEKVQLNSSSPQFSYIEYLLQLGLKASTVKIVNAYIVSNPHLSVQFDRRCKDLLTLNSWVDSGNLVGKNTEDNVFKEGFNFSSSESGMKFSVGQIKYTPTKDENDDSIKKILLCRIGVGRAYAIHESSVATAELPEGYDSFYIIKDGETMESIEKKDLENNYYHEYYITESAQILPQYLVYYKYNPLEEKKSREKPICDNCEVAEAKVYCASDSANLCKECDTTLHKSKLASRHIRTPIGKGGDISGFCSQHKDKMIEFFCSQCHIPVCVYCKMVGHHSSGEAAKHKLVSVAEAYQTVCQESSVPDSILESRRTEIINQLSVIKSRSKEVEKLNSQLESKIQEIAKKALNELKKITDSKLNVLLGDELELRRQLGEIKNAENFLEYQQEGDATHFLFSWSRHQKMLDELHEFKFFRNRVDVSLDTRVSGSIDILSDQVFHFPDSDTKKMIKNKTSEKINKTNSYYNKAPVNNKQLSSVAIGNTGSATKAQESKHYKTTDFFSEALGALDDINIMQDDYDYNNGDDLFADS</sequence>
<dbReference type="InterPro" id="IPR049808">
    <property type="entry name" value="CONSTANS-like_Bbox1"/>
</dbReference>
<name>A0A1Y1X6T4_9FUNG</name>
<dbReference type="Pfam" id="PF00643">
    <property type="entry name" value="zf-B_box"/>
    <property type="match status" value="2"/>
</dbReference>
<evidence type="ECO:0000256" key="1">
    <source>
        <dbReference type="ARBA" id="ARBA00022723"/>
    </source>
</evidence>
<dbReference type="PANTHER" id="PTHR25462">
    <property type="entry name" value="BONUS, ISOFORM C-RELATED"/>
    <property type="match status" value="1"/>
</dbReference>
<keyword evidence="7" id="KW-1185">Reference proteome</keyword>
<evidence type="ECO:0000256" key="3">
    <source>
        <dbReference type="PROSITE-ProRule" id="PRU00024"/>
    </source>
</evidence>
<dbReference type="InterPro" id="IPR000315">
    <property type="entry name" value="Znf_B-box"/>
</dbReference>
<gene>
    <name evidence="6" type="ORF">BCR32DRAFT_268539</name>
</gene>
<keyword evidence="4" id="KW-0175">Coiled coil</keyword>
<dbReference type="CDD" id="cd19821">
    <property type="entry name" value="Bbox1_BBX-like"/>
    <property type="match status" value="1"/>
</dbReference>
<dbReference type="EMBL" id="MCFG01000129">
    <property type="protein sequence ID" value="ORX81014.1"/>
    <property type="molecule type" value="Genomic_DNA"/>
</dbReference>
<comment type="caution">
    <text evidence="6">The sequence shown here is derived from an EMBL/GenBank/DDBJ whole genome shotgun (WGS) entry which is preliminary data.</text>
</comment>
<keyword evidence="3" id="KW-0863">Zinc-finger</keyword>
<dbReference type="SUPFAM" id="SSF57845">
    <property type="entry name" value="B-box zinc-binding domain"/>
    <property type="match status" value="1"/>
</dbReference>
<feature type="coiled-coil region" evidence="4">
    <location>
        <begin position="326"/>
        <end position="353"/>
    </location>
</feature>
<dbReference type="GO" id="GO:0008270">
    <property type="term" value="F:zinc ion binding"/>
    <property type="evidence" value="ECO:0007669"/>
    <property type="project" value="UniProtKB-KW"/>
</dbReference>
<dbReference type="Gene3D" id="3.90.228.10">
    <property type="match status" value="1"/>
</dbReference>
<dbReference type="OrthoDB" id="153872at2759"/>
<reference evidence="6 7" key="1">
    <citation type="submission" date="2016-08" db="EMBL/GenBank/DDBJ databases">
        <title>A Parts List for Fungal Cellulosomes Revealed by Comparative Genomics.</title>
        <authorList>
            <consortium name="DOE Joint Genome Institute"/>
            <person name="Haitjema C.H."/>
            <person name="Gilmore S.P."/>
            <person name="Henske J.K."/>
            <person name="Solomon K.V."/>
            <person name="De Groot R."/>
            <person name="Kuo A."/>
            <person name="Mondo S.J."/>
            <person name="Salamov A.A."/>
            <person name="Labutti K."/>
            <person name="Zhao Z."/>
            <person name="Chiniquy J."/>
            <person name="Barry K."/>
            <person name="Brewer H.M."/>
            <person name="Purvine S.O."/>
            <person name="Wright A.T."/>
            <person name="Boxma B."/>
            <person name="Van Alen T."/>
            <person name="Hackstein J.H."/>
            <person name="Baker S.E."/>
            <person name="Grigoriev I.V."/>
            <person name="O'Malley M.A."/>
        </authorList>
    </citation>
    <scope>NUCLEOTIDE SEQUENCE [LARGE SCALE GENOMIC DNA]</scope>
    <source>
        <strain evidence="6 7">S4</strain>
    </source>
</reference>
<keyword evidence="2" id="KW-0862">Zinc</keyword>
<dbReference type="Gene3D" id="3.30.160.60">
    <property type="entry name" value="Classic Zinc Finger"/>
    <property type="match status" value="1"/>
</dbReference>
<dbReference type="PROSITE" id="PS50119">
    <property type="entry name" value="ZF_BBOX"/>
    <property type="match status" value="2"/>
</dbReference>
<protein>
    <recommendedName>
        <fullName evidence="5">B box-type domain-containing protein</fullName>
    </recommendedName>
</protein>
<proteinExistence type="predicted"/>
<evidence type="ECO:0000256" key="2">
    <source>
        <dbReference type="ARBA" id="ARBA00022833"/>
    </source>
</evidence>
<dbReference type="InterPro" id="IPR047153">
    <property type="entry name" value="TRIM45/56/19-like"/>
</dbReference>